<reference evidence="2" key="1">
    <citation type="journal article" date="2012" name="Nature">
        <title>The oyster genome reveals stress adaptation and complexity of shell formation.</title>
        <authorList>
            <person name="Zhang G."/>
            <person name="Fang X."/>
            <person name="Guo X."/>
            <person name="Li L."/>
            <person name="Luo R."/>
            <person name="Xu F."/>
            <person name="Yang P."/>
            <person name="Zhang L."/>
            <person name="Wang X."/>
            <person name="Qi H."/>
            <person name="Xiong Z."/>
            <person name="Que H."/>
            <person name="Xie Y."/>
            <person name="Holland P.W."/>
            <person name="Paps J."/>
            <person name="Zhu Y."/>
            <person name="Wu F."/>
            <person name="Chen Y."/>
            <person name="Wang J."/>
            <person name="Peng C."/>
            <person name="Meng J."/>
            <person name="Yang L."/>
            <person name="Liu J."/>
            <person name="Wen B."/>
            <person name="Zhang N."/>
            <person name="Huang Z."/>
            <person name="Zhu Q."/>
            <person name="Feng Y."/>
            <person name="Mount A."/>
            <person name="Hedgecock D."/>
            <person name="Xu Z."/>
            <person name="Liu Y."/>
            <person name="Domazet-Loso T."/>
            <person name="Du Y."/>
            <person name="Sun X."/>
            <person name="Zhang S."/>
            <person name="Liu B."/>
            <person name="Cheng P."/>
            <person name="Jiang X."/>
            <person name="Li J."/>
            <person name="Fan D."/>
            <person name="Wang W."/>
            <person name="Fu W."/>
            <person name="Wang T."/>
            <person name="Wang B."/>
            <person name="Zhang J."/>
            <person name="Peng Z."/>
            <person name="Li Y."/>
            <person name="Li N."/>
            <person name="Wang J."/>
            <person name="Chen M."/>
            <person name="He Y."/>
            <person name="Tan F."/>
            <person name="Song X."/>
            <person name="Zheng Q."/>
            <person name="Huang R."/>
            <person name="Yang H."/>
            <person name="Du X."/>
            <person name="Chen L."/>
            <person name="Yang M."/>
            <person name="Gaffney P.M."/>
            <person name="Wang S."/>
            <person name="Luo L."/>
            <person name="She Z."/>
            <person name="Ming Y."/>
            <person name="Huang W."/>
            <person name="Zhang S."/>
            <person name="Huang B."/>
            <person name="Zhang Y."/>
            <person name="Qu T."/>
            <person name="Ni P."/>
            <person name="Miao G."/>
            <person name="Wang J."/>
            <person name="Wang Q."/>
            <person name="Steinberg C.E."/>
            <person name="Wang H."/>
            <person name="Li N."/>
            <person name="Qian L."/>
            <person name="Zhang G."/>
            <person name="Li Y."/>
            <person name="Yang H."/>
            <person name="Liu X."/>
            <person name="Wang J."/>
            <person name="Yin Y."/>
            <person name="Wang J."/>
        </authorList>
    </citation>
    <scope>NUCLEOTIDE SEQUENCE [LARGE SCALE GENOMIC DNA]</scope>
    <source>
        <strain evidence="2">05x7-T-G4-1.051#20</strain>
    </source>
</reference>
<dbReference type="InterPro" id="IPR037197">
    <property type="entry name" value="WWE_dom_sf"/>
</dbReference>
<dbReference type="InterPro" id="IPR004170">
    <property type="entry name" value="WWE_dom"/>
</dbReference>
<accession>K1PV54</accession>
<gene>
    <name evidence="2" type="ORF">CGI_10016054</name>
</gene>
<dbReference type="InParanoid" id="K1PV54"/>
<evidence type="ECO:0000313" key="2">
    <source>
        <dbReference type="EMBL" id="EKC25583.1"/>
    </source>
</evidence>
<dbReference type="AlphaFoldDB" id="K1PV54"/>
<feature type="region of interest" description="Disordered" evidence="1">
    <location>
        <begin position="253"/>
        <end position="284"/>
    </location>
</feature>
<evidence type="ECO:0000256" key="1">
    <source>
        <dbReference type="SAM" id="MobiDB-lite"/>
    </source>
</evidence>
<dbReference type="SUPFAM" id="SSF117839">
    <property type="entry name" value="WWE domain"/>
    <property type="match status" value="1"/>
</dbReference>
<proteinExistence type="predicted"/>
<dbReference type="Pfam" id="PF02825">
    <property type="entry name" value="WWE"/>
    <property type="match status" value="1"/>
</dbReference>
<dbReference type="EMBL" id="JH816736">
    <property type="protein sequence ID" value="EKC25583.1"/>
    <property type="molecule type" value="Genomic_DNA"/>
</dbReference>
<dbReference type="PROSITE" id="PS50918">
    <property type="entry name" value="WWE"/>
    <property type="match status" value="1"/>
</dbReference>
<protein>
    <submittedName>
        <fullName evidence="2">Uncharacterized protein</fullName>
    </submittedName>
</protein>
<dbReference type="Gene3D" id="3.30.720.50">
    <property type="match status" value="1"/>
</dbReference>
<name>K1PV54_MAGGI</name>
<organism evidence="2">
    <name type="scientific">Magallana gigas</name>
    <name type="common">Pacific oyster</name>
    <name type="synonym">Crassostrea gigas</name>
    <dbReference type="NCBI Taxonomy" id="29159"/>
    <lineage>
        <taxon>Eukaryota</taxon>
        <taxon>Metazoa</taxon>
        <taxon>Spiralia</taxon>
        <taxon>Lophotrochozoa</taxon>
        <taxon>Mollusca</taxon>
        <taxon>Bivalvia</taxon>
        <taxon>Autobranchia</taxon>
        <taxon>Pteriomorphia</taxon>
        <taxon>Ostreida</taxon>
        <taxon>Ostreoidea</taxon>
        <taxon>Ostreidae</taxon>
        <taxon>Magallana</taxon>
    </lineage>
</organism>
<sequence>MENEKILDVVYGDNDASRERPQYQRHQSGNRGSRGHMQQPVEENVTSLILSNSEENTRKAKKSLDEVYKCTDIDASKQKLNDSQMDAIKRIAKGIDCLFTENKILLMGPANAVNEATVDILKYLHEVKDKEKAQAIQMYVKWQYEISPEKWMTFRDEINMEIETAYKAKKISCVVKDRTDTEYIIDFKKMEEYEKSNFREKYKIRRMDKAGGTSVGLPVKWAHMKSDQTMVEVKLSPHDKEYKDVLARFSATSGGSVSISELTETESEGEGSYAIPPASVSRPG</sequence>
<feature type="region of interest" description="Disordered" evidence="1">
    <location>
        <begin position="1"/>
        <end position="42"/>
    </location>
</feature>
<dbReference type="HOGENOM" id="CLU_980886_0_0_1"/>